<dbReference type="PANTHER" id="PTHR21660">
    <property type="entry name" value="THIOESTERASE SUPERFAMILY MEMBER-RELATED"/>
    <property type="match status" value="1"/>
</dbReference>
<dbReference type="GO" id="GO:0047617">
    <property type="term" value="F:fatty acyl-CoA hydrolase activity"/>
    <property type="evidence" value="ECO:0007669"/>
    <property type="project" value="InterPro"/>
</dbReference>
<protein>
    <submittedName>
        <fullName evidence="4">Hotdog fold thioesterase</fullName>
    </submittedName>
</protein>
<dbReference type="RefSeq" id="WP_161315408.1">
    <property type="nucleotide sequence ID" value="NZ_WTUW01000002.1"/>
</dbReference>
<dbReference type="EMBL" id="WTUW01000002">
    <property type="protein sequence ID" value="MZR30866.1"/>
    <property type="molecule type" value="Genomic_DNA"/>
</dbReference>
<dbReference type="NCBIfam" id="TIGR00369">
    <property type="entry name" value="unchar_dom_1"/>
    <property type="match status" value="1"/>
</dbReference>
<comment type="caution">
    <text evidence="4">The sequence shown here is derived from an EMBL/GenBank/DDBJ whole genome shotgun (WGS) entry which is preliminary data.</text>
</comment>
<evidence type="ECO:0000259" key="3">
    <source>
        <dbReference type="Pfam" id="PF03061"/>
    </source>
</evidence>
<evidence type="ECO:0000256" key="1">
    <source>
        <dbReference type="ARBA" id="ARBA00008324"/>
    </source>
</evidence>
<gene>
    <name evidence="4" type="ORF">GQE98_09490</name>
</gene>
<dbReference type="Pfam" id="PF03061">
    <property type="entry name" value="4HBT"/>
    <property type="match status" value="1"/>
</dbReference>
<dbReference type="PANTHER" id="PTHR21660:SF1">
    <property type="entry name" value="ACYL-COENZYME A THIOESTERASE 13"/>
    <property type="match status" value="1"/>
</dbReference>
<dbReference type="InterPro" id="IPR003736">
    <property type="entry name" value="PAAI_dom"/>
</dbReference>
<keyword evidence="2" id="KW-0378">Hydrolase</keyword>
<dbReference type="CDD" id="cd03443">
    <property type="entry name" value="PaaI_thioesterase"/>
    <property type="match status" value="1"/>
</dbReference>
<dbReference type="InterPro" id="IPR006683">
    <property type="entry name" value="Thioestr_dom"/>
</dbReference>
<dbReference type="InterPro" id="IPR029069">
    <property type="entry name" value="HotDog_dom_sf"/>
</dbReference>
<dbReference type="Proteomes" id="UP000476030">
    <property type="component" value="Unassembled WGS sequence"/>
</dbReference>
<comment type="similarity">
    <text evidence="1">Belongs to the thioesterase PaaI family.</text>
</comment>
<dbReference type="Gene3D" id="3.10.129.10">
    <property type="entry name" value="Hotdog Thioesterase"/>
    <property type="match status" value="1"/>
</dbReference>
<accession>A0A6L8W6W2</accession>
<feature type="domain" description="Thioesterase" evidence="3">
    <location>
        <begin position="55"/>
        <end position="121"/>
    </location>
</feature>
<evidence type="ECO:0000256" key="2">
    <source>
        <dbReference type="ARBA" id="ARBA00022801"/>
    </source>
</evidence>
<dbReference type="SUPFAM" id="SSF54637">
    <property type="entry name" value="Thioesterase/thiol ester dehydrase-isomerase"/>
    <property type="match status" value="1"/>
</dbReference>
<evidence type="ECO:0000313" key="5">
    <source>
        <dbReference type="Proteomes" id="UP000476030"/>
    </source>
</evidence>
<reference evidence="4 5" key="1">
    <citation type="submission" date="2019-12" db="EMBL/GenBank/DDBJ databases">
        <title>Snethiella sp. nov. sp. isolated from sea sand.</title>
        <authorList>
            <person name="Kim J."/>
            <person name="Jeong S.E."/>
            <person name="Jung H.S."/>
            <person name="Jeon C.O."/>
        </authorList>
    </citation>
    <scope>NUCLEOTIDE SEQUENCE [LARGE SCALE GENOMIC DNA]</scope>
    <source>
        <strain evidence="4 5">DP05</strain>
    </source>
</reference>
<organism evidence="4 5">
    <name type="scientific">Sneathiella litorea</name>
    <dbReference type="NCBI Taxonomy" id="2606216"/>
    <lineage>
        <taxon>Bacteria</taxon>
        <taxon>Pseudomonadati</taxon>
        <taxon>Pseudomonadota</taxon>
        <taxon>Alphaproteobacteria</taxon>
        <taxon>Sneathiellales</taxon>
        <taxon>Sneathiellaceae</taxon>
        <taxon>Sneathiella</taxon>
    </lineage>
</organism>
<evidence type="ECO:0000313" key="4">
    <source>
        <dbReference type="EMBL" id="MZR30866.1"/>
    </source>
</evidence>
<dbReference type="AlphaFoldDB" id="A0A6L8W6W2"/>
<keyword evidence="5" id="KW-1185">Reference proteome</keyword>
<sequence length="137" mass="14877">MSEITIEEARKFFENSFSDWIKELDITITDISPGSATLRIPATKRINRLGGMICGQAIMALADTAMVFAVATNAGSFVSMTSVNMQTTFLRPAEGEEMFAVAKVIKSGKRLVYGEINLHMGDASKPVSHVTTSVMLL</sequence>
<name>A0A6L8W6W2_9PROT</name>
<dbReference type="InterPro" id="IPR039298">
    <property type="entry name" value="ACOT13"/>
</dbReference>
<proteinExistence type="inferred from homology"/>